<reference evidence="1" key="2">
    <citation type="submission" date="2021-01" db="EMBL/GenBank/DDBJ databases">
        <authorList>
            <person name="Schikora-Tamarit M.A."/>
        </authorList>
    </citation>
    <scope>NUCLEOTIDE SEQUENCE</scope>
    <source>
        <strain evidence="1">NCAIM Y.01608</strain>
    </source>
</reference>
<dbReference type="Proteomes" id="UP000788993">
    <property type="component" value="Unassembled WGS sequence"/>
</dbReference>
<name>A0A9P8SZK3_9ASCO</name>
<proteinExistence type="predicted"/>
<organism evidence="1 2">
    <name type="scientific">Ogataea polymorpha</name>
    <dbReference type="NCBI Taxonomy" id="460523"/>
    <lineage>
        <taxon>Eukaryota</taxon>
        <taxon>Fungi</taxon>
        <taxon>Dikarya</taxon>
        <taxon>Ascomycota</taxon>
        <taxon>Saccharomycotina</taxon>
        <taxon>Pichiomycetes</taxon>
        <taxon>Pichiales</taxon>
        <taxon>Pichiaceae</taxon>
        <taxon>Ogataea</taxon>
    </lineage>
</organism>
<protein>
    <submittedName>
        <fullName evidence="1">Uncharacterized protein</fullName>
    </submittedName>
</protein>
<dbReference type="EMBL" id="JAEUBD010001504">
    <property type="protein sequence ID" value="KAH3659616.1"/>
    <property type="molecule type" value="Genomic_DNA"/>
</dbReference>
<gene>
    <name evidence="1" type="ORF">OGATHE_005661</name>
</gene>
<sequence length="152" mass="16788">MGPGSIGERTGWLCIAADGAVKACGGVERNSGPLGEHLFAQDLCSHDFDGLLGEERERRADSDVGDLVVAHGAQLLHRGALNGLQAVWGESEMFFWVEFHVDVNVIKGFADRLDLRLISLGQNPLMKVACLDLLEKLCGCHWCRKRRERVYL</sequence>
<evidence type="ECO:0000313" key="1">
    <source>
        <dbReference type="EMBL" id="KAH3659616.1"/>
    </source>
</evidence>
<reference evidence="1" key="1">
    <citation type="journal article" date="2021" name="Open Biol.">
        <title>Shared evolutionary footprints suggest mitochondrial oxidative damage underlies multiple complex I losses in fungi.</title>
        <authorList>
            <person name="Schikora-Tamarit M.A."/>
            <person name="Marcet-Houben M."/>
            <person name="Nosek J."/>
            <person name="Gabaldon T."/>
        </authorList>
    </citation>
    <scope>NUCLEOTIDE SEQUENCE</scope>
    <source>
        <strain evidence="1">NCAIM Y.01608</strain>
    </source>
</reference>
<keyword evidence="2" id="KW-1185">Reference proteome</keyword>
<evidence type="ECO:0000313" key="2">
    <source>
        <dbReference type="Proteomes" id="UP000788993"/>
    </source>
</evidence>
<dbReference type="AlphaFoldDB" id="A0A9P8SZK3"/>
<comment type="caution">
    <text evidence="1">The sequence shown here is derived from an EMBL/GenBank/DDBJ whole genome shotgun (WGS) entry which is preliminary data.</text>
</comment>
<accession>A0A9P8SZK3</accession>